<feature type="compositionally biased region" description="Basic and acidic residues" evidence="2">
    <location>
        <begin position="478"/>
        <end position="491"/>
    </location>
</feature>
<comment type="similarity">
    <text evidence="1">Belongs to the ataxin-2 family.</text>
</comment>
<evidence type="ECO:0000256" key="2">
    <source>
        <dbReference type="SAM" id="MobiDB-lite"/>
    </source>
</evidence>
<feature type="domain" description="LsmAD" evidence="3">
    <location>
        <begin position="152"/>
        <end position="221"/>
    </location>
</feature>
<evidence type="ECO:0000313" key="4">
    <source>
        <dbReference type="Ensembl" id="ENSPNAP00000034398.1"/>
    </source>
</evidence>
<dbReference type="Pfam" id="PF07145">
    <property type="entry name" value="PAM2"/>
    <property type="match status" value="1"/>
</dbReference>
<reference evidence="4" key="3">
    <citation type="submission" date="2025-09" db="UniProtKB">
        <authorList>
            <consortium name="Ensembl"/>
        </authorList>
    </citation>
    <scope>IDENTIFICATION</scope>
</reference>
<feature type="region of interest" description="Disordered" evidence="2">
    <location>
        <begin position="696"/>
        <end position="719"/>
    </location>
</feature>
<feature type="region of interest" description="Disordered" evidence="2">
    <location>
        <begin position="771"/>
        <end position="868"/>
    </location>
</feature>
<reference evidence="4 5" key="1">
    <citation type="submission" date="2020-10" db="EMBL/GenBank/DDBJ databases">
        <title>Pygocentrus nattereri (red-bellied piranha) genome, fPygNat1, primary haplotype.</title>
        <authorList>
            <person name="Myers G."/>
            <person name="Meyer A."/>
            <person name="Karagic N."/>
            <person name="Pippel M."/>
            <person name="Winkler S."/>
            <person name="Tracey A."/>
            <person name="Wood J."/>
            <person name="Formenti G."/>
            <person name="Howe K."/>
            <person name="Fedrigo O."/>
            <person name="Jarvis E.D."/>
        </authorList>
    </citation>
    <scope>NUCLEOTIDE SEQUENCE [LARGE SCALE GENOMIC DNA]</scope>
</reference>
<gene>
    <name evidence="4" type="primary">ATXN2L</name>
</gene>
<dbReference type="GeneTree" id="ENSGT00940000157795"/>
<keyword evidence="5" id="KW-1185">Reference proteome</keyword>
<feature type="compositionally biased region" description="Low complexity" evidence="2">
    <location>
        <begin position="922"/>
        <end position="941"/>
    </location>
</feature>
<dbReference type="GO" id="GO:0003729">
    <property type="term" value="F:mRNA binding"/>
    <property type="evidence" value="ECO:0007669"/>
    <property type="project" value="TreeGrafter"/>
</dbReference>
<feature type="region of interest" description="Disordered" evidence="2">
    <location>
        <begin position="893"/>
        <end position="943"/>
    </location>
</feature>
<dbReference type="Pfam" id="PF14438">
    <property type="entry name" value="SM-ATX"/>
    <property type="match status" value="1"/>
</dbReference>
<evidence type="ECO:0000259" key="3">
    <source>
        <dbReference type="SMART" id="SM01272"/>
    </source>
</evidence>
<name>A0A3B4EF86_PYGNA</name>
<feature type="compositionally biased region" description="Low complexity" evidence="2">
    <location>
        <begin position="328"/>
        <end position="344"/>
    </location>
</feature>
<dbReference type="GO" id="GO:0034063">
    <property type="term" value="P:stress granule assembly"/>
    <property type="evidence" value="ECO:0007669"/>
    <property type="project" value="TreeGrafter"/>
</dbReference>
<feature type="compositionally biased region" description="Pro residues" evidence="2">
    <location>
        <begin position="640"/>
        <end position="651"/>
    </location>
</feature>
<protein>
    <recommendedName>
        <fullName evidence="3">LsmAD domain-containing protein</fullName>
    </recommendedName>
</protein>
<feature type="compositionally biased region" description="Pro residues" evidence="2">
    <location>
        <begin position="279"/>
        <end position="297"/>
    </location>
</feature>
<sequence>MEAFVQTFSQYSFSLYVKGSTCDIRVKNSSVFEGIFKTLSSRCELAVDAVHKRCDADGSSAPPRREEIMDTMIFSPTDVVTMTCRDVDLNYATRDTFTDVAISSSRVNGEHKEKVLQRWDGGDSNGESYDLETDTSNGWDANEMFRFNEETYGVKSTYDSSLSMYTTPLERSGSEGFKLREARAARLANEIEASVQYRHRVALENDDGKSEEEKYSAVLRDGGERESPRERERGRDSPSSITREGKYIPLPQRVRDMGGPGSSGRDRGGRVGGGFTPSRPTPPGSSPRAPAPSPGPQASPSERSSPMTSRAAFSPNTHANAPSPRPSEPSTIGSPSSPTTPITHAHPHPTVPHSHSLPHSLSDTARPVNGVSSRTSPKAQHSLQANRAARTSTTHPSTTASRSPKSDAPSRDSSSPSAPYIDGMPISMAKQKPSGPAPLFPVDVNEILNSAGKDKPIESPSGTEEAKSKAPSAQQRSQIEELRKFGKEFRLHSSTCASAPAADSSSAAQPGSTKPAAEPPSPAAEPKPSMSPNINPSLSPNLTQNLTPSPQPHPPAPVSPVEDPSKERETQSTPVCGPPLSERQSAGTPQPARTPGAEEVRMEAAAEGMTDQVKKSTLNPNAKEFNPNKPPLALSKPSTAPTPPRPTPPSPSVVLQHPPGQNAIYNTPYLSYVSQIHSVQAPQMYQYTMSTVNQGKYRPPKGSVMPTRSDHSSPAPPMLQSAAGASLVASPYAQSYLQYNPQQYGQQQVIQAMTPYGQPMYSVLQSSARMLGQSGGHPQTLGPPAGPQFPGQTDGPQGPQQGLYGSVHPPQPSSTPTGNQPPQHTTPSPGQTPQSGPQSLYHSAPLSAATPPNLPPGHSSPQASYSLQGYGLHGPQAITHTYSALGQLAQAHVPGPMSAPHHSGNHGPPQVVMLHAPPPQAGHGSAPQHPQHGPQQGPPQHFAYIGHHSGRTDKYLQTPAAIYTASVTNSYYPVREVQKDPFFIASTPVKQTSLCRHVLSTIVLSSLREMFCCCFCPLIRRL</sequence>
<feature type="compositionally biased region" description="Polar residues" evidence="2">
    <location>
        <begin position="530"/>
        <end position="547"/>
    </location>
</feature>
<dbReference type="SMART" id="SM01272">
    <property type="entry name" value="LsmAD"/>
    <property type="match status" value="1"/>
</dbReference>
<dbReference type="InterPro" id="IPR025852">
    <property type="entry name" value="SM_dom_ATX"/>
</dbReference>
<feature type="compositionally biased region" description="Polar residues" evidence="2">
    <location>
        <begin position="370"/>
        <end position="399"/>
    </location>
</feature>
<feature type="compositionally biased region" description="Low complexity" evidence="2">
    <location>
        <begin position="351"/>
        <end position="364"/>
    </location>
</feature>
<feature type="compositionally biased region" description="Pro residues" evidence="2">
    <location>
        <begin position="549"/>
        <end position="558"/>
    </location>
</feature>
<dbReference type="AlphaFoldDB" id="A0A3B4EF86"/>
<dbReference type="GO" id="GO:0010494">
    <property type="term" value="C:cytoplasmic stress granule"/>
    <property type="evidence" value="ECO:0007669"/>
    <property type="project" value="TreeGrafter"/>
</dbReference>
<dbReference type="Ensembl" id="ENSPNAT00000026179.2">
    <property type="protein sequence ID" value="ENSPNAP00000034398.1"/>
    <property type="gene ID" value="ENSPNAG00000023685.2"/>
</dbReference>
<feature type="compositionally biased region" description="Low complexity" evidence="2">
    <location>
        <begin position="820"/>
        <end position="839"/>
    </location>
</feature>
<feature type="compositionally biased region" description="Basic and acidic residues" evidence="2">
    <location>
        <begin position="204"/>
        <end position="236"/>
    </location>
</feature>
<dbReference type="InterPro" id="IPR009818">
    <property type="entry name" value="PAM2_motif"/>
</dbReference>
<dbReference type="PANTHER" id="PTHR12854:SF8">
    <property type="entry name" value="ATAXIN-2-LIKE PROTEIN"/>
    <property type="match status" value="1"/>
</dbReference>
<dbReference type="InterPro" id="IPR045117">
    <property type="entry name" value="ATXN2-like"/>
</dbReference>
<dbReference type="InterPro" id="IPR009604">
    <property type="entry name" value="LsmAD_domain"/>
</dbReference>
<organism evidence="4 5">
    <name type="scientific">Pygocentrus nattereri</name>
    <name type="common">Red-bellied piranha</name>
    <dbReference type="NCBI Taxonomy" id="42514"/>
    <lineage>
        <taxon>Eukaryota</taxon>
        <taxon>Metazoa</taxon>
        <taxon>Chordata</taxon>
        <taxon>Craniata</taxon>
        <taxon>Vertebrata</taxon>
        <taxon>Euteleostomi</taxon>
        <taxon>Actinopterygii</taxon>
        <taxon>Neopterygii</taxon>
        <taxon>Teleostei</taxon>
        <taxon>Ostariophysi</taxon>
        <taxon>Characiformes</taxon>
        <taxon>Characoidei</taxon>
        <taxon>Pygocentrus</taxon>
    </lineage>
</organism>
<feature type="region of interest" description="Disordered" evidence="2">
    <location>
        <begin position="204"/>
        <end position="659"/>
    </location>
</feature>
<proteinExistence type="inferred from homology"/>
<dbReference type="PANTHER" id="PTHR12854">
    <property type="entry name" value="ATAXIN 2-RELATED"/>
    <property type="match status" value="1"/>
</dbReference>
<accession>A0A3B4EF86</accession>
<dbReference type="Pfam" id="PF06741">
    <property type="entry name" value="LsmAD"/>
    <property type="match status" value="1"/>
</dbReference>
<dbReference type="Proteomes" id="UP001501920">
    <property type="component" value="Chromosome 13"/>
</dbReference>
<feature type="compositionally biased region" description="Low complexity" evidence="2">
    <location>
        <begin position="788"/>
        <end position="802"/>
    </location>
</feature>
<feature type="compositionally biased region" description="Low complexity" evidence="2">
    <location>
        <begin position="493"/>
        <end position="508"/>
    </location>
</feature>
<evidence type="ECO:0000313" key="5">
    <source>
        <dbReference type="Proteomes" id="UP001501920"/>
    </source>
</evidence>
<dbReference type="STRING" id="42514.ENSPNAP00000034398"/>
<evidence type="ECO:0000256" key="1">
    <source>
        <dbReference type="ARBA" id="ARBA00007503"/>
    </source>
</evidence>
<reference evidence="4" key="2">
    <citation type="submission" date="2025-08" db="UniProtKB">
        <authorList>
            <consortium name="Ensembl"/>
        </authorList>
    </citation>
    <scope>IDENTIFICATION</scope>
</reference>